<feature type="transmembrane region" description="Helical" evidence="1">
    <location>
        <begin position="23"/>
        <end position="43"/>
    </location>
</feature>
<evidence type="ECO:0000313" key="3">
    <source>
        <dbReference type="WBParaSite" id="GPLIN_000103800"/>
    </source>
</evidence>
<keyword evidence="1" id="KW-1133">Transmembrane helix</keyword>
<name>A0A183BKA8_GLOPA</name>
<evidence type="ECO:0000256" key="1">
    <source>
        <dbReference type="SAM" id="Phobius"/>
    </source>
</evidence>
<evidence type="ECO:0000313" key="2">
    <source>
        <dbReference type="Proteomes" id="UP000050741"/>
    </source>
</evidence>
<proteinExistence type="predicted"/>
<reference evidence="2" key="1">
    <citation type="submission" date="2014-05" db="EMBL/GenBank/DDBJ databases">
        <title>The genome and life-stage specific transcriptomes of Globodera pallida elucidate key aspects of plant parasitism by a cyst nematode.</title>
        <authorList>
            <person name="Cotton J.A."/>
            <person name="Lilley C.J."/>
            <person name="Jones L.M."/>
            <person name="Kikuchi T."/>
            <person name="Reid A.J."/>
            <person name="Thorpe P."/>
            <person name="Tsai I.J."/>
            <person name="Beasley H."/>
            <person name="Blok V."/>
            <person name="Cock P.J.A."/>
            <person name="Van den Akker S.E."/>
            <person name="Holroyd N."/>
            <person name="Hunt M."/>
            <person name="Mantelin S."/>
            <person name="Naghra H."/>
            <person name="Pain A."/>
            <person name="Palomares-Rius J.E."/>
            <person name="Zarowiecki M."/>
            <person name="Berriman M."/>
            <person name="Jones J.T."/>
            <person name="Urwin P.E."/>
        </authorList>
    </citation>
    <scope>NUCLEOTIDE SEQUENCE [LARGE SCALE GENOMIC DNA]</scope>
    <source>
        <strain evidence="2">Lindley</strain>
    </source>
</reference>
<keyword evidence="1" id="KW-0472">Membrane</keyword>
<sequence length="337" mass="38777">MSDNTSESEQQQKMKEIWICDDVLLGVFAFVSPLKLGLIMALISDRFDALVDVHFKSRKWSLGRLHIRRATDGTGAQIVNKISGERLPIPQGPIPAKVIGFDWIRISYVDQTVIKFLQHICRLVDSSRTNVAIDTSANQSRCWEIIGQNIWPLVNDNICCLLLDSSHLDCLRQFSPDILRNCPKLRSIHSDELGLFPEFPADDNADASCSQAVAKWLLTPRGDGLPKTLRYDYPWGGMEKLKRSFVNAFTPVTFIIRLRPLLFYGIEPFELTNNLTGERLTLRRRLNEDNNWLLVRCPIVREEAKWAKWETEAIQWEWESQWNCITIDFEDRDIGDG</sequence>
<keyword evidence="1" id="KW-0812">Transmembrane</keyword>
<dbReference type="WBParaSite" id="GPLIN_000103800">
    <property type="protein sequence ID" value="GPLIN_000103800"/>
    <property type="gene ID" value="GPLIN_000103800"/>
</dbReference>
<keyword evidence="2" id="KW-1185">Reference proteome</keyword>
<dbReference type="Proteomes" id="UP000050741">
    <property type="component" value="Unassembled WGS sequence"/>
</dbReference>
<reference evidence="3" key="2">
    <citation type="submission" date="2016-06" db="UniProtKB">
        <authorList>
            <consortium name="WormBaseParasite"/>
        </authorList>
    </citation>
    <scope>IDENTIFICATION</scope>
</reference>
<dbReference type="AlphaFoldDB" id="A0A183BKA8"/>
<accession>A0A183BKA8</accession>
<organism evidence="2 3">
    <name type="scientific">Globodera pallida</name>
    <name type="common">Potato cyst nematode worm</name>
    <name type="synonym">Heterodera pallida</name>
    <dbReference type="NCBI Taxonomy" id="36090"/>
    <lineage>
        <taxon>Eukaryota</taxon>
        <taxon>Metazoa</taxon>
        <taxon>Ecdysozoa</taxon>
        <taxon>Nematoda</taxon>
        <taxon>Chromadorea</taxon>
        <taxon>Rhabditida</taxon>
        <taxon>Tylenchina</taxon>
        <taxon>Tylenchomorpha</taxon>
        <taxon>Tylenchoidea</taxon>
        <taxon>Heteroderidae</taxon>
        <taxon>Heteroderinae</taxon>
        <taxon>Globodera</taxon>
    </lineage>
</organism>
<protein>
    <submittedName>
        <fullName evidence="3">F-box domain-containing protein</fullName>
    </submittedName>
</protein>